<comment type="caution">
    <text evidence="9">The sequence shown here is derived from an EMBL/GenBank/DDBJ whole genome shotgun (WGS) entry which is preliminary data.</text>
</comment>
<evidence type="ECO:0000256" key="7">
    <source>
        <dbReference type="RuleBase" id="RU369079"/>
    </source>
</evidence>
<keyword evidence="10" id="KW-1185">Reference proteome</keyword>
<comment type="similarity">
    <text evidence="7">Belongs to the TRAP transporter large permease family.</text>
</comment>
<keyword evidence="5 7" id="KW-1133">Transmembrane helix</keyword>
<dbReference type="Proteomes" id="UP000588017">
    <property type="component" value="Unassembled WGS sequence"/>
</dbReference>
<dbReference type="PIRSF" id="PIRSF006066">
    <property type="entry name" value="HI0050"/>
    <property type="match status" value="1"/>
</dbReference>
<dbReference type="Pfam" id="PF06808">
    <property type="entry name" value="DctM"/>
    <property type="match status" value="1"/>
</dbReference>
<keyword evidence="3 7" id="KW-0997">Cell inner membrane</keyword>
<dbReference type="GO" id="GO:0022857">
    <property type="term" value="F:transmembrane transporter activity"/>
    <property type="evidence" value="ECO:0007669"/>
    <property type="project" value="UniProtKB-UniRule"/>
</dbReference>
<feature type="transmembrane region" description="Helical" evidence="7">
    <location>
        <begin position="213"/>
        <end position="235"/>
    </location>
</feature>
<evidence type="ECO:0000313" key="10">
    <source>
        <dbReference type="Proteomes" id="UP000588017"/>
    </source>
</evidence>
<feature type="transmembrane region" description="Helical" evidence="7">
    <location>
        <begin position="54"/>
        <end position="72"/>
    </location>
</feature>
<evidence type="ECO:0000256" key="2">
    <source>
        <dbReference type="ARBA" id="ARBA00022475"/>
    </source>
</evidence>
<keyword evidence="2" id="KW-1003">Cell membrane</keyword>
<feature type="domain" description="TRAP C4-dicarboxylate transport system permease DctM subunit" evidence="8">
    <location>
        <begin position="7"/>
        <end position="431"/>
    </location>
</feature>
<feature type="transmembrane region" description="Helical" evidence="7">
    <location>
        <begin position="409"/>
        <end position="436"/>
    </location>
</feature>
<feature type="transmembrane region" description="Helical" evidence="7">
    <location>
        <begin position="135"/>
        <end position="161"/>
    </location>
</feature>
<evidence type="ECO:0000313" key="9">
    <source>
        <dbReference type="EMBL" id="MBB6167554.1"/>
    </source>
</evidence>
<feature type="transmembrane region" description="Helical" evidence="7">
    <location>
        <begin position="241"/>
        <end position="266"/>
    </location>
</feature>
<proteinExistence type="inferred from homology"/>
<evidence type="ECO:0000256" key="3">
    <source>
        <dbReference type="ARBA" id="ARBA00022519"/>
    </source>
</evidence>
<comment type="function">
    <text evidence="7">Part of the tripartite ATP-independent periplasmic (TRAP) transport system.</text>
</comment>
<evidence type="ECO:0000256" key="5">
    <source>
        <dbReference type="ARBA" id="ARBA00022989"/>
    </source>
</evidence>
<feature type="transmembrane region" description="Helical" evidence="7">
    <location>
        <begin position="7"/>
        <end position="34"/>
    </location>
</feature>
<feature type="transmembrane region" description="Helical" evidence="7">
    <location>
        <begin position="349"/>
        <end position="368"/>
    </location>
</feature>
<comment type="subcellular location">
    <subcellularLocation>
        <location evidence="1 7">Cell inner membrane</location>
        <topology evidence="1 7">Multi-pass membrane protein</topology>
    </subcellularLocation>
</comment>
<evidence type="ECO:0000256" key="4">
    <source>
        <dbReference type="ARBA" id="ARBA00022692"/>
    </source>
</evidence>
<accession>A0A841K9J5</accession>
<keyword evidence="6 7" id="KW-0472">Membrane</keyword>
<dbReference type="EMBL" id="JACHEH010000002">
    <property type="protein sequence ID" value="MBB6167554.1"/>
    <property type="molecule type" value="Genomic_DNA"/>
</dbReference>
<dbReference type="PANTHER" id="PTHR33362:SF3">
    <property type="entry name" value="SIALIC ACID TRAP TRANSPORTER PERMEASE PROTEIN SIAT"/>
    <property type="match status" value="1"/>
</dbReference>
<dbReference type="PANTHER" id="PTHR33362">
    <property type="entry name" value="SIALIC ACID TRAP TRANSPORTER PERMEASE PROTEIN SIAT-RELATED"/>
    <property type="match status" value="1"/>
</dbReference>
<name>A0A841K9J5_9HYPH</name>
<reference evidence="9 10" key="1">
    <citation type="submission" date="2020-08" db="EMBL/GenBank/DDBJ databases">
        <title>Genomic Encyclopedia of Type Strains, Phase IV (KMG-IV): sequencing the most valuable type-strain genomes for metagenomic binning, comparative biology and taxonomic classification.</title>
        <authorList>
            <person name="Goeker M."/>
        </authorList>
    </citation>
    <scope>NUCLEOTIDE SEQUENCE [LARGE SCALE GENOMIC DNA]</scope>
    <source>
        <strain evidence="9 10">DSM 101465</strain>
    </source>
</reference>
<evidence type="ECO:0000259" key="8">
    <source>
        <dbReference type="Pfam" id="PF06808"/>
    </source>
</evidence>
<feature type="transmembrane region" description="Helical" evidence="7">
    <location>
        <begin position="287"/>
        <end position="308"/>
    </location>
</feature>
<dbReference type="InterPro" id="IPR010656">
    <property type="entry name" value="DctM"/>
</dbReference>
<dbReference type="NCBIfam" id="TIGR00786">
    <property type="entry name" value="dctM"/>
    <property type="match status" value="1"/>
</dbReference>
<evidence type="ECO:0000256" key="6">
    <source>
        <dbReference type="ARBA" id="ARBA00023136"/>
    </source>
</evidence>
<evidence type="ECO:0000256" key="1">
    <source>
        <dbReference type="ARBA" id="ARBA00004429"/>
    </source>
</evidence>
<dbReference type="RefSeq" id="WP_183333166.1">
    <property type="nucleotide sequence ID" value="NZ_BMHX01000002.1"/>
</dbReference>
<protein>
    <recommendedName>
        <fullName evidence="7">TRAP transporter large permease protein</fullName>
    </recommendedName>
</protein>
<feature type="transmembrane region" description="Helical" evidence="7">
    <location>
        <begin position="320"/>
        <end position="342"/>
    </location>
</feature>
<feature type="transmembrane region" description="Helical" evidence="7">
    <location>
        <begin position="374"/>
        <end position="397"/>
    </location>
</feature>
<dbReference type="AlphaFoldDB" id="A0A841K9J5"/>
<dbReference type="InterPro" id="IPR004681">
    <property type="entry name" value="TRAP_DctM"/>
</dbReference>
<dbReference type="GO" id="GO:0005886">
    <property type="term" value="C:plasma membrane"/>
    <property type="evidence" value="ECO:0007669"/>
    <property type="project" value="UniProtKB-SubCell"/>
</dbReference>
<keyword evidence="7" id="KW-0813">Transport</keyword>
<organism evidence="9 10">
    <name type="scientific">Chelatococcus composti</name>
    <dbReference type="NCBI Taxonomy" id="1743235"/>
    <lineage>
        <taxon>Bacteria</taxon>
        <taxon>Pseudomonadati</taxon>
        <taxon>Pseudomonadota</taxon>
        <taxon>Alphaproteobacteria</taxon>
        <taxon>Hyphomicrobiales</taxon>
        <taxon>Chelatococcaceae</taxon>
        <taxon>Chelatococcus</taxon>
    </lineage>
</organism>
<keyword evidence="4 7" id="KW-0812">Transmembrane</keyword>
<feature type="transmembrane region" description="Helical" evidence="7">
    <location>
        <begin position="167"/>
        <end position="192"/>
    </location>
</feature>
<comment type="subunit">
    <text evidence="7">The complex comprises the extracytoplasmic solute receptor protein and the two transmembrane proteins.</text>
</comment>
<sequence length="446" mass="46926">MLLTLMFVALFAMIILGVPIAVALAGSSLLYIVLSGIAPEITVIHRMVNGVDSFPLLAVPFFIMAGNLMNSAGITKQIFDFATAAVGWLKGGLGHVNVAGSVIFAGMSGTAVADAGGLGTIEIKAMRDHGYDTKLAVGITAASSTIGPIIPPSLPLVIYGVVANASINALFVAGILPGLLMALFLSATVAIYAHRNKIGADARFSVKRLGVTFIDAFLPLLTPAIIIGGMSFGIFTPTEAAVFACAYALLLSTVVHMALNGVMRMLGRPPKYSVLSMRQFIRVTMDTIETTAVVLFIVAGASIFGWVLTTTRATEALGAWILAVAQDPVTFLILVNVFLLIVGCFMETIAAITILTPVLLPVALTLGIDPVHFGIIIVLNLMIGLLTPPVGMVLYVLSRVASISFEDCVKAVAPFLIPLLLVLILITFVPATTLWLPELLKAYGYL</sequence>
<gene>
    <name evidence="9" type="ORF">HNQ73_001172</name>
</gene>